<dbReference type="CDD" id="cd20393">
    <property type="entry name" value="Tudor_SGF29_rpt1"/>
    <property type="match status" value="1"/>
</dbReference>
<evidence type="ECO:0000313" key="8">
    <source>
        <dbReference type="Proteomes" id="UP001230188"/>
    </source>
</evidence>
<keyword evidence="2" id="KW-0805">Transcription regulation</keyword>
<dbReference type="PROSITE" id="PS51518">
    <property type="entry name" value="SGF29_C"/>
    <property type="match status" value="1"/>
</dbReference>
<dbReference type="InterPro" id="IPR038291">
    <property type="entry name" value="SAP30_C_sf"/>
</dbReference>
<organism evidence="7 8">
    <name type="scientific">Chrysophaeum taylorii</name>
    <dbReference type="NCBI Taxonomy" id="2483200"/>
    <lineage>
        <taxon>Eukaryota</taxon>
        <taxon>Sar</taxon>
        <taxon>Stramenopiles</taxon>
        <taxon>Ochrophyta</taxon>
        <taxon>Pelagophyceae</taxon>
        <taxon>Pelagomonadales</taxon>
        <taxon>Pelagomonadaceae</taxon>
        <taxon>Chrysophaeum</taxon>
    </lineage>
</organism>
<dbReference type="InterPro" id="IPR010750">
    <property type="entry name" value="SGF29_tudor-like_dom"/>
</dbReference>
<sequence>MKEAEKGYLPYHRNEKYPRSLTVDFRKLSEESLRTYIARYRLNVRVDATHTELAVAVAQHFEGIQVDEESVLGRFFECLDRASNREDEDEDMEDEDEENVAKCGEQVAAKVTMVDENGSWILASVVSYSKHNDTYQVQDEDEATAKIIELPSSRIRRLYEDDADAHDLQKGDRVLAIFPETTSFYRAVVSKTPKRNATGSVTEVVLKFEDDEDDAGRTPHRRVNIRYVLREQRPSVAQGGRRPGPATTNLGGGGAPSFGGGGGGGSAGGSSGPAAPGGEPGRGGDDRMDTSGGEQIYRQHAPAATATTYSDMIARALEKLPGERGNFKEICAVIEDDFSEQLNWKLESDVRKTPVWKSSVRKILFSNARFCNTNTNDKNVFGFAAPKQPAAAQPPAATAAAATNNNAVVASATNNGHLTNGCGPPIALQASS</sequence>
<dbReference type="AlphaFoldDB" id="A0AAD7UHC1"/>
<dbReference type="InterPro" id="IPR036390">
    <property type="entry name" value="WH_DNA-bd_sf"/>
</dbReference>
<dbReference type="PANTHER" id="PTHR21539">
    <property type="entry name" value="SAGA-ASSOCIATED FACTOR 29"/>
    <property type="match status" value="1"/>
</dbReference>
<feature type="region of interest" description="Disordered" evidence="5">
    <location>
        <begin position="212"/>
        <end position="292"/>
    </location>
</feature>
<keyword evidence="3" id="KW-0804">Transcription</keyword>
<dbReference type="EMBL" id="JAQMWT010000314">
    <property type="protein sequence ID" value="KAJ8605585.1"/>
    <property type="molecule type" value="Genomic_DNA"/>
</dbReference>
<dbReference type="SUPFAM" id="SSF46785">
    <property type="entry name" value="Winged helix' DNA-binding domain"/>
    <property type="match status" value="1"/>
</dbReference>
<accession>A0AAD7UHC1</accession>
<evidence type="ECO:0000256" key="2">
    <source>
        <dbReference type="ARBA" id="ARBA00023015"/>
    </source>
</evidence>
<comment type="caution">
    <text evidence="7">The sequence shown here is derived from an EMBL/GenBank/DDBJ whole genome shotgun (WGS) entry which is preliminary data.</text>
</comment>
<dbReference type="CDD" id="cd20394">
    <property type="entry name" value="Tudor_SGF29_rpt2"/>
    <property type="match status" value="1"/>
</dbReference>
<keyword evidence="8" id="KW-1185">Reference proteome</keyword>
<protein>
    <recommendedName>
        <fullName evidence="6">SGF29 C-terminal domain-containing protein</fullName>
    </recommendedName>
</protein>
<comment type="subcellular location">
    <subcellularLocation>
        <location evidence="1">Nucleus</location>
    </subcellularLocation>
</comment>
<evidence type="ECO:0000313" key="7">
    <source>
        <dbReference type="EMBL" id="KAJ8605585.1"/>
    </source>
</evidence>
<dbReference type="InterPro" id="IPR037802">
    <property type="entry name" value="SGF29"/>
</dbReference>
<dbReference type="Gene3D" id="2.30.30.140">
    <property type="match status" value="2"/>
</dbReference>
<evidence type="ECO:0000256" key="3">
    <source>
        <dbReference type="ARBA" id="ARBA00023163"/>
    </source>
</evidence>
<dbReference type="Pfam" id="PF07039">
    <property type="entry name" value="SGF29_Tudor"/>
    <property type="match status" value="1"/>
</dbReference>
<dbReference type="InterPro" id="IPR047287">
    <property type="entry name" value="Tudor_SGF29_rpt2"/>
</dbReference>
<dbReference type="Gene3D" id="6.10.160.20">
    <property type="match status" value="1"/>
</dbReference>
<dbReference type="Proteomes" id="UP001230188">
    <property type="component" value="Unassembled WGS sequence"/>
</dbReference>
<dbReference type="PANTHER" id="PTHR21539:SF0">
    <property type="entry name" value="SAGA-ASSOCIATED FACTOR 29"/>
    <property type="match status" value="1"/>
</dbReference>
<name>A0AAD7UHC1_9STRA</name>
<feature type="compositionally biased region" description="Gly residues" evidence="5">
    <location>
        <begin position="250"/>
        <end position="271"/>
    </location>
</feature>
<dbReference type="Gene3D" id="1.10.10.10">
    <property type="entry name" value="Winged helix-like DNA-binding domain superfamily/Winged helix DNA-binding domain"/>
    <property type="match status" value="1"/>
</dbReference>
<evidence type="ECO:0000256" key="4">
    <source>
        <dbReference type="ARBA" id="ARBA00023242"/>
    </source>
</evidence>
<dbReference type="InterPro" id="IPR025718">
    <property type="entry name" value="SAP30_Sin3-bd"/>
</dbReference>
<dbReference type="GO" id="GO:0000124">
    <property type="term" value="C:SAGA complex"/>
    <property type="evidence" value="ECO:0007669"/>
    <property type="project" value="InterPro"/>
</dbReference>
<dbReference type="Pfam" id="PF13867">
    <property type="entry name" value="SAP30_Sin3_bdg"/>
    <property type="match status" value="1"/>
</dbReference>
<gene>
    <name evidence="7" type="ORF">CTAYLR_000015</name>
</gene>
<evidence type="ECO:0000259" key="6">
    <source>
        <dbReference type="PROSITE" id="PS51518"/>
    </source>
</evidence>
<dbReference type="InterPro" id="IPR036388">
    <property type="entry name" value="WH-like_DNA-bd_sf"/>
</dbReference>
<evidence type="ECO:0000256" key="5">
    <source>
        <dbReference type="SAM" id="MobiDB-lite"/>
    </source>
</evidence>
<dbReference type="InterPro" id="IPR047288">
    <property type="entry name" value="Tudor_SGF29_rpt1"/>
</dbReference>
<evidence type="ECO:0000256" key="1">
    <source>
        <dbReference type="ARBA" id="ARBA00004123"/>
    </source>
</evidence>
<keyword evidence="4" id="KW-0539">Nucleus</keyword>
<reference evidence="7" key="1">
    <citation type="submission" date="2023-01" db="EMBL/GenBank/DDBJ databases">
        <title>Metagenome sequencing of chrysophaentin producing Chrysophaeum taylorii.</title>
        <authorList>
            <person name="Davison J."/>
            <person name="Bewley C."/>
        </authorList>
    </citation>
    <scope>NUCLEOTIDE SEQUENCE</scope>
    <source>
        <strain evidence="7">NIES-1699</strain>
    </source>
</reference>
<dbReference type="GO" id="GO:0005634">
    <property type="term" value="C:nucleus"/>
    <property type="evidence" value="ECO:0007669"/>
    <property type="project" value="UniProtKB-SubCell"/>
</dbReference>
<proteinExistence type="predicted"/>
<feature type="domain" description="SGF29 C-terminal" evidence="6">
    <location>
        <begin position="97"/>
        <end position="237"/>
    </location>
</feature>